<dbReference type="SUPFAM" id="SSF52047">
    <property type="entry name" value="RNI-like"/>
    <property type="match status" value="1"/>
</dbReference>
<dbReference type="InterPro" id="IPR053197">
    <property type="entry name" value="F-box_SCFL_complex_component"/>
</dbReference>
<reference evidence="2 3" key="1">
    <citation type="submission" date="2022-10" db="EMBL/GenBank/DDBJ databases">
        <title>WGS assembly of Paspalum vaginatum 540-79.</title>
        <authorList>
            <person name="Sun G."/>
            <person name="Wase N."/>
            <person name="Shu S."/>
            <person name="Jenkins J."/>
            <person name="Zhou B."/>
            <person name="Torres-Rodriguez J."/>
            <person name="Chen C."/>
            <person name="Sandor L."/>
            <person name="Plott C."/>
            <person name="Yoshinga Y."/>
            <person name="Daum C."/>
            <person name="Qi P."/>
            <person name="Barry K."/>
            <person name="Lipzen A."/>
            <person name="Berry L."/>
            <person name="Pedersen C."/>
            <person name="Gottilla T."/>
            <person name="Foltz A."/>
            <person name="Yu H."/>
            <person name="O'Malley R."/>
            <person name="Zhang C."/>
            <person name="Devos K."/>
            <person name="Sigmon B."/>
            <person name="Yu B."/>
            <person name="Obata T."/>
            <person name="Schmutz J."/>
            <person name="Schnable J."/>
        </authorList>
    </citation>
    <scope>NUCLEOTIDE SEQUENCE [LARGE SCALE GENOMIC DNA]</scope>
    <source>
        <strain evidence="3">cv. 540-79</strain>
    </source>
</reference>
<organism evidence="2 3">
    <name type="scientific">Paspalum vaginatum</name>
    <name type="common">seashore paspalum</name>
    <dbReference type="NCBI Taxonomy" id="158149"/>
    <lineage>
        <taxon>Eukaryota</taxon>
        <taxon>Viridiplantae</taxon>
        <taxon>Streptophyta</taxon>
        <taxon>Embryophyta</taxon>
        <taxon>Tracheophyta</taxon>
        <taxon>Spermatophyta</taxon>
        <taxon>Magnoliopsida</taxon>
        <taxon>Liliopsida</taxon>
        <taxon>Poales</taxon>
        <taxon>Poaceae</taxon>
        <taxon>PACMAD clade</taxon>
        <taxon>Panicoideae</taxon>
        <taxon>Andropogonodae</taxon>
        <taxon>Paspaleae</taxon>
        <taxon>Paspalinae</taxon>
        <taxon>Paspalum</taxon>
    </lineage>
</organism>
<protein>
    <recommendedName>
        <fullName evidence="1">F-box domain-containing protein</fullName>
    </recommendedName>
</protein>
<dbReference type="Gene3D" id="3.80.10.10">
    <property type="entry name" value="Ribonuclease Inhibitor"/>
    <property type="match status" value="1"/>
</dbReference>
<dbReference type="PANTHER" id="PTHR34223">
    <property type="entry name" value="OS11G0201299 PROTEIN"/>
    <property type="match status" value="1"/>
</dbReference>
<dbReference type="Proteomes" id="UP001164776">
    <property type="component" value="Unassembled WGS sequence"/>
</dbReference>
<dbReference type="Gene3D" id="1.20.1280.50">
    <property type="match status" value="1"/>
</dbReference>
<keyword evidence="3" id="KW-1185">Reference proteome</keyword>
<dbReference type="InterPro" id="IPR053781">
    <property type="entry name" value="F-box_AtFBL13-like"/>
</dbReference>
<sequence>METPTAGDDRLSGLPDSLLEYVLSRLPSRQAARTSVLSRRWRHLWRTLPCVDVDQREFRTARANELNAFKDLADVLLPPHCASRPPPDLETLRLRVSCRNFPTAHRWIRRGLRRHPAAFYLRCYKDDNVINVFDRSPTVAWPEFPGLTQTLHLSGLSLSSDFAKEVADEYHVLETLHLDDCRHKFTRLASRSLKELSPLLPAVPNVVSLRLHGRGGTARVNTEYARALNLSGFRFRALLGGDNEAPDGFPVFHNLRALHLHECNVGVVDQMLLRFLQNSPSLETLKVSNGALWSMARPGPAVYECKNIRSIELEFWGRCAVDELAETLVGSISKQAVQPIQTSVGDGKSRVKISFA</sequence>
<dbReference type="PROSITE" id="PS50181">
    <property type="entry name" value="FBOX"/>
    <property type="match status" value="1"/>
</dbReference>
<dbReference type="PANTHER" id="PTHR34223:SF99">
    <property type="entry name" value="OS04G0440200 PROTEIN"/>
    <property type="match status" value="1"/>
</dbReference>
<dbReference type="InterPro" id="IPR036047">
    <property type="entry name" value="F-box-like_dom_sf"/>
</dbReference>
<dbReference type="InterPro" id="IPR001810">
    <property type="entry name" value="F-box_dom"/>
</dbReference>
<evidence type="ECO:0000313" key="3">
    <source>
        <dbReference type="Proteomes" id="UP001164776"/>
    </source>
</evidence>
<name>A0A9W7XE95_9POAL</name>
<dbReference type="AlphaFoldDB" id="A0A9W7XE95"/>
<dbReference type="Pfam" id="PF00646">
    <property type="entry name" value="F-box"/>
    <property type="match status" value="1"/>
</dbReference>
<proteinExistence type="predicted"/>
<accession>A0A9W7XE95</accession>
<evidence type="ECO:0000313" key="2">
    <source>
        <dbReference type="EMBL" id="KAJ1256709.1"/>
    </source>
</evidence>
<dbReference type="SUPFAM" id="SSF81383">
    <property type="entry name" value="F-box domain"/>
    <property type="match status" value="1"/>
</dbReference>
<evidence type="ECO:0000259" key="1">
    <source>
        <dbReference type="PROSITE" id="PS50181"/>
    </source>
</evidence>
<comment type="caution">
    <text evidence="2">The sequence shown here is derived from an EMBL/GenBank/DDBJ whole genome shotgun (WGS) entry which is preliminary data.</text>
</comment>
<dbReference type="CDD" id="cd22160">
    <property type="entry name" value="F-box_AtFBL13-like"/>
    <property type="match status" value="1"/>
</dbReference>
<dbReference type="OrthoDB" id="691290at2759"/>
<feature type="domain" description="F-box" evidence="1">
    <location>
        <begin position="8"/>
        <end position="61"/>
    </location>
</feature>
<dbReference type="EMBL" id="MU629488">
    <property type="protein sequence ID" value="KAJ1256709.1"/>
    <property type="molecule type" value="Genomic_DNA"/>
</dbReference>
<dbReference type="InterPro" id="IPR032675">
    <property type="entry name" value="LRR_dom_sf"/>
</dbReference>
<gene>
    <name evidence="2" type="ORF">BS78_K330000</name>
</gene>